<dbReference type="OrthoDB" id="5650816at2"/>
<gene>
    <name evidence="1" type="ORF">Lgee_1480</name>
</gene>
<proteinExistence type="predicted"/>
<reference evidence="1 2" key="1">
    <citation type="submission" date="2015-11" db="EMBL/GenBank/DDBJ databases">
        <title>Genomic analysis of 38 Legionella species identifies large and diverse effector repertoires.</title>
        <authorList>
            <person name="Burstein D."/>
            <person name="Amaro F."/>
            <person name="Zusman T."/>
            <person name="Lifshitz Z."/>
            <person name="Cohen O."/>
            <person name="Gilbert J.A."/>
            <person name="Pupko T."/>
            <person name="Shuman H.A."/>
            <person name="Segal G."/>
        </authorList>
    </citation>
    <scope>NUCLEOTIDE SEQUENCE [LARGE SCALE GENOMIC DNA]</scope>
    <source>
        <strain evidence="1 2">ATCC 49504</strain>
    </source>
</reference>
<organism evidence="1 2">
    <name type="scientific">Legionella geestiana</name>
    <dbReference type="NCBI Taxonomy" id="45065"/>
    <lineage>
        <taxon>Bacteria</taxon>
        <taxon>Pseudomonadati</taxon>
        <taxon>Pseudomonadota</taxon>
        <taxon>Gammaproteobacteria</taxon>
        <taxon>Legionellales</taxon>
        <taxon>Legionellaceae</taxon>
        <taxon>Legionella</taxon>
    </lineage>
</organism>
<comment type="caution">
    <text evidence="1">The sequence shown here is derived from an EMBL/GenBank/DDBJ whole genome shotgun (WGS) entry which is preliminary data.</text>
</comment>
<dbReference type="EMBL" id="LNYC01000056">
    <property type="protein sequence ID" value="KTC98791.1"/>
    <property type="molecule type" value="Genomic_DNA"/>
</dbReference>
<dbReference type="STRING" id="45065.Lgee_1480"/>
<sequence length="167" mass="18233">MHRFLQALLAVMFVILPMGESLAETVGVIWEGTWYRAMPNRKGITKAYCEAHAPGTFRHVLQEDGGARPIITSNGVRISHTALSVDEAGGIYLVHGKLVASGTSGRTRWRDSIDFYLYKLTEQGITRGVWSTPECKGLYRAVVVEDAPTQTTRDTPKAGTAKAPDAA</sequence>
<dbReference type="Proteomes" id="UP000054785">
    <property type="component" value="Unassembled WGS sequence"/>
</dbReference>
<protein>
    <submittedName>
        <fullName evidence="1">Uncharacterized protein</fullName>
    </submittedName>
</protein>
<dbReference type="RefSeq" id="WP_028386277.1">
    <property type="nucleotide sequence ID" value="NZ_CAAAHN010000013.1"/>
</dbReference>
<accession>A0A0W0TT16</accession>
<dbReference type="AlphaFoldDB" id="A0A0W0TT16"/>
<evidence type="ECO:0000313" key="2">
    <source>
        <dbReference type="Proteomes" id="UP000054785"/>
    </source>
</evidence>
<keyword evidence="2" id="KW-1185">Reference proteome</keyword>
<name>A0A0W0TT16_9GAMM</name>
<dbReference type="PATRIC" id="fig|45065.4.peg.1604"/>
<evidence type="ECO:0000313" key="1">
    <source>
        <dbReference type="EMBL" id="KTC98791.1"/>
    </source>
</evidence>